<evidence type="ECO:0000256" key="7">
    <source>
        <dbReference type="ARBA" id="ARBA00022840"/>
    </source>
</evidence>
<dbReference type="InterPro" id="IPR011604">
    <property type="entry name" value="PDDEXK-like_dom_sf"/>
</dbReference>
<dbReference type="GO" id="GO:0051301">
    <property type="term" value="P:cell division"/>
    <property type="evidence" value="ECO:0007669"/>
    <property type="project" value="UniProtKB-KW"/>
</dbReference>
<dbReference type="InterPro" id="IPR002562">
    <property type="entry name" value="3'-5'_exonuclease_dom"/>
</dbReference>
<dbReference type="Pfam" id="PF01612">
    <property type="entry name" value="DNA_pol_A_exo1"/>
    <property type="match status" value="1"/>
</dbReference>
<dbReference type="InterPro" id="IPR050206">
    <property type="entry name" value="FtsK/SpoIIIE/SftA"/>
</dbReference>
<dbReference type="InterPro" id="IPR036397">
    <property type="entry name" value="RNaseH_sf"/>
</dbReference>
<proteinExistence type="inferred from homology"/>
<evidence type="ECO:0000256" key="3">
    <source>
        <dbReference type="ARBA" id="ARBA00022741"/>
    </source>
</evidence>
<evidence type="ECO:0000259" key="12">
    <source>
        <dbReference type="PROSITE" id="PS50901"/>
    </source>
</evidence>
<keyword evidence="4" id="KW-0227">DNA damage</keyword>
<feature type="binding site" evidence="10">
    <location>
        <begin position="652"/>
        <end position="659"/>
    </location>
    <ligand>
        <name>ATP</name>
        <dbReference type="ChEBI" id="CHEBI:30616"/>
    </ligand>
</feature>
<dbReference type="PANTHER" id="PTHR22683">
    <property type="entry name" value="SPORULATION PROTEIN RELATED"/>
    <property type="match status" value="1"/>
</dbReference>
<evidence type="ECO:0000256" key="2">
    <source>
        <dbReference type="ARBA" id="ARBA00022722"/>
    </source>
</evidence>
<dbReference type="Pfam" id="PF01580">
    <property type="entry name" value="FtsK_SpoIIIE"/>
    <property type="match status" value="1"/>
</dbReference>
<dbReference type="Pfam" id="PF17854">
    <property type="entry name" value="FtsK_alpha"/>
    <property type="match status" value="1"/>
</dbReference>
<dbReference type="Gene3D" id="3.40.50.300">
    <property type="entry name" value="P-loop containing nucleotide triphosphate hydrolases"/>
    <property type="match status" value="1"/>
</dbReference>
<evidence type="ECO:0000256" key="1">
    <source>
        <dbReference type="ARBA" id="ARBA00006474"/>
    </source>
</evidence>
<keyword evidence="6" id="KW-0269">Exonuclease</keyword>
<evidence type="ECO:0000256" key="11">
    <source>
        <dbReference type="SAM" id="MobiDB-lite"/>
    </source>
</evidence>
<keyword evidence="13" id="KW-0131">Cell cycle</keyword>
<organism evidence="13 14">
    <name type="scientific">Brasilonema bromeliae SPC951</name>
    <dbReference type="NCBI Taxonomy" id="385972"/>
    <lineage>
        <taxon>Bacteria</taxon>
        <taxon>Bacillati</taxon>
        <taxon>Cyanobacteriota</taxon>
        <taxon>Cyanophyceae</taxon>
        <taxon>Nostocales</taxon>
        <taxon>Scytonemataceae</taxon>
        <taxon>Brasilonema</taxon>
        <taxon>Bromeliae group (in: Brasilonema)</taxon>
    </lineage>
</organism>
<dbReference type="Gene3D" id="3.30.420.10">
    <property type="entry name" value="Ribonuclease H-like superfamily/Ribonuclease H"/>
    <property type="match status" value="1"/>
</dbReference>
<keyword evidence="6" id="KW-0378">Hydrolase</keyword>
<keyword evidence="13" id="KW-0132">Cell division</keyword>
<keyword evidence="9" id="KW-0234">DNA repair</keyword>
<dbReference type="SMART" id="SM00474">
    <property type="entry name" value="35EXOc"/>
    <property type="match status" value="1"/>
</dbReference>
<keyword evidence="5" id="KW-0347">Helicase</keyword>
<protein>
    <submittedName>
        <fullName evidence="13">Cell division protein FtsK</fullName>
    </submittedName>
</protein>
<dbReference type="Gene3D" id="3.90.320.10">
    <property type="match status" value="1"/>
</dbReference>
<dbReference type="RefSeq" id="WP_169153352.1">
    <property type="nucleotide sequence ID" value="NZ_CAWPJE010000227.1"/>
</dbReference>
<dbReference type="SUPFAM" id="SSF52540">
    <property type="entry name" value="P-loop containing nucleoside triphosphate hydrolases"/>
    <property type="match status" value="1"/>
</dbReference>
<evidence type="ECO:0000256" key="8">
    <source>
        <dbReference type="ARBA" id="ARBA00023125"/>
    </source>
</evidence>
<dbReference type="Gene3D" id="3.30.980.40">
    <property type="match status" value="1"/>
</dbReference>
<gene>
    <name evidence="13" type="ORF">DP116_00830</name>
</gene>
<dbReference type="SUPFAM" id="SSF53098">
    <property type="entry name" value="Ribonuclease H-like"/>
    <property type="match status" value="1"/>
</dbReference>
<dbReference type="InterPro" id="IPR002543">
    <property type="entry name" value="FtsK_dom"/>
</dbReference>
<sequence length="870" mass="98703">MQYLTQPTEIRAQIAKFASAKTLWLDTEIADWDTYYPRLSLIQVLAEPTNLTSDSAYILDVLNKPDLAAYFINQIIVNPQIEKVFHNASFDLKYLGGKQAPNVTCTLKLARKITREVLQVSNLQLKTLATELCQFSNVDKEEQGSDWGKRPLTQKQLHYAAMDTVYLAAVHRRLLEISNPNTINNIFDMVANGSKSRKKSEQLSLSATKVRVAFECPRLFYLNQRFGGNTLFLPPENPVGIGNTFHQLANDFVRFVSHEPQCTDLFQPTAAQLEIEEIASSLQQIFYEIKFYSYLQEAIKKDSSQAQALFKVWQGLQGLIKHFAQLLIINRRYCSAETLIRDTFITEERKLEYYFNLPDDTQQRIAGEFDCLVYNFEKKRLCVVEFKTYQPADPSAQLAQVALYSYMLWQKKKVAVDSAVYCVLPEFKEYQYSWEQLENTVHQLIPYKLQQMRQWLTWEPPLPNSPPLTTQPHLCKICPQQQKCQSYFVEQSQGEESSYEENQQKTVSQDEQTGNNHKQPFNPDEMGENLVKTLQSFGISVDYHGAAVGPAFVRVKLKPQLGVKVNSLLKLSADLQVQLGLANPPLISPQAGYVSIDLPRPDRQVAKFENYIKSQVLPATAPVKIAIGVNLEGQLIEADLSDPNTCHFLVGGTTGSGKSEYLRSLLLSLILRHSPAHLQIALVDPKRVTFPEFERMQWLYSPVVKESDRAIELMQELVTEMESRYQRFEKAKCADLSTYNQRSPQPLPRIVCIFDEYADFMAEKESRTALEQSIKRLGAMARAAGIHLIIATQRPEAGIVTPIIRSNLPGRVALRTASEADSAIILGGKQTTAARLLGKGDLLYQMGAQLYRLQSLFATDIRLPLSTSHR</sequence>
<dbReference type="InterPro" id="IPR038726">
    <property type="entry name" value="PDDEXK_AddAB-type"/>
</dbReference>
<dbReference type="InterPro" id="IPR041027">
    <property type="entry name" value="FtsK_alpha"/>
</dbReference>
<dbReference type="CDD" id="cd06142">
    <property type="entry name" value="RNaseD_exo"/>
    <property type="match status" value="1"/>
</dbReference>
<evidence type="ECO:0000256" key="10">
    <source>
        <dbReference type="PROSITE-ProRule" id="PRU00289"/>
    </source>
</evidence>
<feature type="domain" description="FtsK" evidence="12">
    <location>
        <begin position="633"/>
        <end position="823"/>
    </location>
</feature>
<comment type="caution">
    <text evidence="13">The sequence shown here is derived from an EMBL/GenBank/DDBJ whole genome shotgun (WGS) entry which is preliminary data.</text>
</comment>
<evidence type="ECO:0000256" key="9">
    <source>
        <dbReference type="ARBA" id="ARBA00023204"/>
    </source>
</evidence>
<name>A0ABX1P164_9CYAN</name>
<dbReference type="PANTHER" id="PTHR22683:SF1">
    <property type="entry name" value="TYPE VII SECRETION SYSTEM PROTEIN ESSC"/>
    <property type="match status" value="1"/>
</dbReference>
<comment type="similarity">
    <text evidence="1">Belongs to the FtsK/SpoIIIE/SftA family.</text>
</comment>
<dbReference type="InterPro" id="IPR027417">
    <property type="entry name" value="P-loop_NTPase"/>
</dbReference>
<keyword evidence="8" id="KW-0238">DNA-binding</keyword>
<keyword evidence="14" id="KW-1185">Reference proteome</keyword>
<evidence type="ECO:0000256" key="5">
    <source>
        <dbReference type="ARBA" id="ARBA00022806"/>
    </source>
</evidence>
<feature type="region of interest" description="Disordered" evidence="11">
    <location>
        <begin position="498"/>
        <end position="524"/>
    </location>
</feature>
<dbReference type="Proteomes" id="UP000718564">
    <property type="component" value="Unassembled WGS sequence"/>
</dbReference>
<keyword evidence="3 10" id="KW-0547">Nucleotide-binding</keyword>
<feature type="compositionally biased region" description="Polar residues" evidence="11">
    <location>
        <begin position="505"/>
        <end position="519"/>
    </location>
</feature>
<evidence type="ECO:0000313" key="14">
    <source>
        <dbReference type="Proteomes" id="UP000718564"/>
    </source>
</evidence>
<evidence type="ECO:0000313" key="13">
    <source>
        <dbReference type="EMBL" id="NMG18058.1"/>
    </source>
</evidence>
<dbReference type="EMBL" id="QMEB01000003">
    <property type="protein sequence ID" value="NMG18058.1"/>
    <property type="molecule type" value="Genomic_DNA"/>
</dbReference>
<accession>A0ABX1P164</accession>
<reference evidence="13 14" key="1">
    <citation type="submission" date="2018-06" db="EMBL/GenBank/DDBJ databases">
        <title>Comparative genomics of Brasilonema spp. strains.</title>
        <authorList>
            <person name="Alvarenga D.O."/>
            <person name="Fiore M.F."/>
            <person name="Varani A.M."/>
        </authorList>
    </citation>
    <scope>NUCLEOTIDE SEQUENCE [LARGE SCALE GENOMIC DNA]</scope>
    <source>
        <strain evidence="13 14">SPC951</strain>
    </source>
</reference>
<keyword evidence="2" id="KW-0540">Nuclease</keyword>
<dbReference type="InterPro" id="IPR012337">
    <property type="entry name" value="RNaseH-like_sf"/>
</dbReference>
<evidence type="ECO:0000256" key="6">
    <source>
        <dbReference type="ARBA" id="ARBA00022839"/>
    </source>
</evidence>
<keyword evidence="7 10" id="KW-0067">ATP-binding</keyword>
<evidence type="ECO:0000256" key="4">
    <source>
        <dbReference type="ARBA" id="ARBA00022763"/>
    </source>
</evidence>
<dbReference type="PROSITE" id="PS50901">
    <property type="entry name" value="FTSK"/>
    <property type="match status" value="1"/>
</dbReference>
<dbReference type="Pfam" id="PF12705">
    <property type="entry name" value="PDDEXK_1"/>
    <property type="match status" value="1"/>
</dbReference>